<reference evidence="2 3" key="1">
    <citation type="journal article" date="2016" name="Environ. Microbiol.">
        <title>New Methyloceanibacter diversity from North Sea sediments includes methanotroph containing solely the soluble methane monooxygenase.</title>
        <authorList>
            <person name="Vekeman B."/>
            <person name="Kerckhof F.M."/>
            <person name="Cremers G."/>
            <person name="de Vos P."/>
            <person name="Vandamme P."/>
            <person name="Boon N."/>
            <person name="Op den Camp H.J."/>
            <person name="Heylen K."/>
        </authorList>
    </citation>
    <scope>NUCLEOTIDE SEQUENCE [LARGE SCALE GENOMIC DNA]</scope>
    <source>
        <strain evidence="2 3">R-67177</strain>
    </source>
</reference>
<gene>
    <name evidence="2" type="ORF">AUC71_08815</name>
</gene>
<evidence type="ECO:0000313" key="3">
    <source>
        <dbReference type="Proteomes" id="UP000095042"/>
    </source>
</evidence>
<dbReference type="AlphaFoldDB" id="A0A1E3WEZ2"/>
<dbReference type="OrthoDB" id="8193702at2"/>
<comment type="caution">
    <text evidence="2">The sequence shown here is derived from an EMBL/GenBank/DDBJ whole genome shotgun (WGS) entry which is preliminary data.</text>
</comment>
<evidence type="ECO:0000259" key="1">
    <source>
        <dbReference type="Pfam" id="PF13480"/>
    </source>
</evidence>
<sequence>MLGQDHANYSMGLFAPEAARAFTRTDMSRLLHEAGRQAGASAAILESQPFDWDGVPNPFALLSHQRAPNSGYAVKLDGFDALYEGQFSKRSRQTVDRKERRLRDMGAVEYGWAETRDNRLALLETFFTQKSRQFAAMGVKDVFDEAARAFYRDLALLPDDNPSQLRLGFVALDGNVLATFSGALCHDRMGVMLSSLTEGEEQRQSPGGLLLRHQIEEACTAGVKFFDLGVGQARHKDEWNNIVYPLFDSFIALKPQGLILTLPLAAAARVKGVIKANSTLWAVAQDLRKRLNSRDG</sequence>
<dbReference type="Pfam" id="PF13480">
    <property type="entry name" value="Acetyltransf_6"/>
    <property type="match status" value="1"/>
</dbReference>
<keyword evidence="3" id="KW-1185">Reference proteome</keyword>
<dbReference type="SUPFAM" id="SSF55729">
    <property type="entry name" value="Acyl-CoA N-acyltransferases (Nat)"/>
    <property type="match status" value="1"/>
</dbReference>
<feature type="domain" description="BioF2-like acetyltransferase" evidence="1">
    <location>
        <begin position="90"/>
        <end position="236"/>
    </location>
</feature>
<accession>A0A1E3WEZ2</accession>
<dbReference type="Gene3D" id="3.40.630.30">
    <property type="match status" value="1"/>
</dbReference>
<dbReference type="RefSeq" id="WP_069623210.1">
    <property type="nucleotide sequence ID" value="NZ_LPWD01000082.1"/>
</dbReference>
<name>A0A1E3WEZ2_9HYPH</name>
<evidence type="ECO:0000313" key="2">
    <source>
        <dbReference type="EMBL" id="ODS03597.1"/>
    </source>
</evidence>
<proteinExistence type="predicted"/>
<organism evidence="2 3">
    <name type="scientific">Methyloceanibacter marginalis</name>
    <dbReference type="NCBI Taxonomy" id="1774971"/>
    <lineage>
        <taxon>Bacteria</taxon>
        <taxon>Pseudomonadati</taxon>
        <taxon>Pseudomonadota</taxon>
        <taxon>Alphaproteobacteria</taxon>
        <taxon>Hyphomicrobiales</taxon>
        <taxon>Hyphomicrobiaceae</taxon>
        <taxon>Methyloceanibacter</taxon>
    </lineage>
</organism>
<protein>
    <recommendedName>
        <fullName evidence="1">BioF2-like acetyltransferase domain-containing protein</fullName>
    </recommendedName>
</protein>
<dbReference type="EMBL" id="LPWD01000082">
    <property type="protein sequence ID" value="ODS03597.1"/>
    <property type="molecule type" value="Genomic_DNA"/>
</dbReference>
<dbReference type="InterPro" id="IPR016181">
    <property type="entry name" value="Acyl_CoA_acyltransferase"/>
</dbReference>
<dbReference type="Proteomes" id="UP000095042">
    <property type="component" value="Unassembled WGS sequence"/>
</dbReference>
<dbReference type="InterPro" id="IPR038740">
    <property type="entry name" value="BioF2-like_GNAT_dom"/>
</dbReference>